<organism evidence="12 13">
    <name type="scientific">Candidatus Falkowbacteria bacterium RIFOXYD2_FULL_34_120</name>
    <dbReference type="NCBI Taxonomy" id="1798007"/>
    <lineage>
        <taxon>Bacteria</taxon>
        <taxon>Candidatus Falkowiibacteriota</taxon>
    </lineage>
</organism>
<protein>
    <recommendedName>
        <fullName evidence="3">DNA-directed RNA polymerase subunit alpha</fullName>
        <ecNumber evidence="2">2.7.7.6</ecNumber>
    </recommendedName>
    <alternativeName>
        <fullName evidence="9">RNA polymerase subunit alpha</fullName>
    </alternativeName>
    <alternativeName>
        <fullName evidence="8">Transcriptase subunit alpha</fullName>
    </alternativeName>
</protein>
<reference evidence="12 13" key="1">
    <citation type="journal article" date="2016" name="Nat. Commun.">
        <title>Thousands of microbial genomes shed light on interconnected biogeochemical processes in an aquifer system.</title>
        <authorList>
            <person name="Anantharaman K."/>
            <person name="Brown C.T."/>
            <person name="Hug L.A."/>
            <person name="Sharon I."/>
            <person name="Castelle C.J."/>
            <person name="Probst A.J."/>
            <person name="Thomas B.C."/>
            <person name="Singh A."/>
            <person name="Wilkins M.J."/>
            <person name="Karaoz U."/>
            <person name="Brodie E.L."/>
            <person name="Williams K.H."/>
            <person name="Hubbard S.S."/>
            <person name="Banfield J.F."/>
        </authorList>
    </citation>
    <scope>NUCLEOTIDE SEQUENCE [LARGE SCALE GENOMIC DNA]</scope>
</reference>
<dbReference type="AlphaFoldDB" id="A0A1F5TMV0"/>
<dbReference type="GO" id="GO:0005737">
    <property type="term" value="C:cytoplasm"/>
    <property type="evidence" value="ECO:0007669"/>
    <property type="project" value="UniProtKB-ARBA"/>
</dbReference>
<dbReference type="GO" id="GO:0006351">
    <property type="term" value="P:DNA-templated transcription"/>
    <property type="evidence" value="ECO:0007669"/>
    <property type="project" value="InterPro"/>
</dbReference>
<dbReference type="InterPro" id="IPR011773">
    <property type="entry name" value="DNA-dir_RpoA"/>
</dbReference>
<dbReference type="GO" id="GO:0003899">
    <property type="term" value="F:DNA-directed RNA polymerase activity"/>
    <property type="evidence" value="ECO:0007669"/>
    <property type="project" value="UniProtKB-EC"/>
</dbReference>
<dbReference type="EC" id="2.7.7.6" evidence="2"/>
<dbReference type="Gene3D" id="2.170.120.12">
    <property type="entry name" value="DNA-directed RNA polymerase, insert domain"/>
    <property type="match status" value="1"/>
</dbReference>
<dbReference type="SUPFAM" id="SSF55257">
    <property type="entry name" value="RBP11-like subunits of RNA polymerase"/>
    <property type="match status" value="1"/>
</dbReference>
<gene>
    <name evidence="12" type="ORF">A2531_00420</name>
</gene>
<dbReference type="CDD" id="cd06928">
    <property type="entry name" value="RNAP_alpha_NTD"/>
    <property type="match status" value="1"/>
</dbReference>
<keyword evidence="6" id="KW-0548">Nucleotidyltransferase</keyword>
<dbReference type="NCBIfam" id="TIGR02027">
    <property type="entry name" value="rpoA"/>
    <property type="match status" value="1"/>
</dbReference>
<dbReference type="InterPro" id="IPR036643">
    <property type="entry name" value="RNApol_insert_sf"/>
</dbReference>
<dbReference type="FunFam" id="2.170.120.12:FF:000001">
    <property type="entry name" value="DNA-directed RNA polymerase subunit alpha"/>
    <property type="match status" value="1"/>
</dbReference>
<dbReference type="InterPro" id="IPR011262">
    <property type="entry name" value="DNA-dir_RNA_pol_insert"/>
</dbReference>
<evidence type="ECO:0000256" key="6">
    <source>
        <dbReference type="ARBA" id="ARBA00022695"/>
    </source>
</evidence>
<dbReference type="Pfam" id="PF01000">
    <property type="entry name" value="RNA_pol_A_bac"/>
    <property type="match status" value="1"/>
</dbReference>
<evidence type="ECO:0000256" key="10">
    <source>
        <dbReference type="ARBA" id="ARBA00048552"/>
    </source>
</evidence>
<feature type="domain" description="DNA-directed RNA polymerase RpoA/D/Rpb3-type" evidence="11">
    <location>
        <begin position="20"/>
        <end position="228"/>
    </location>
</feature>
<dbReference type="SUPFAM" id="SSF56553">
    <property type="entry name" value="Insert subdomain of RNA polymerase alpha subunit"/>
    <property type="match status" value="1"/>
</dbReference>
<dbReference type="EMBL" id="MFGO01000031">
    <property type="protein sequence ID" value="OGF40302.1"/>
    <property type="molecule type" value="Genomic_DNA"/>
</dbReference>
<dbReference type="GO" id="GO:0000428">
    <property type="term" value="C:DNA-directed RNA polymerase complex"/>
    <property type="evidence" value="ECO:0007669"/>
    <property type="project" value="UniProtKB-KW"/>
</dbReference>
<evidence type="ECO:0000259" key="11">
    <source>
        <dbReference type="SMART" id="SM00662"/>
    </source>
</evidence>
<sequence>MQNIALPKTIKYQKGAEENQGNMIIEPCFPGYGITLGNSLRRVLLSSLSGAAPIGVKIKGINHEFMSLPHLKEDILEFVLNLKELKLKVFSDEVVKLELNIHGKKEIKASDITKNSLVEIVNPDFVLGHITDMAGSLNAEIYVSRGMGYEILESREKKDKELGYIDMDSIFSPVISVGVEVENVRVGKMTNWDRLILNIKTDGTITPEEAFYGSANILIEQFTALVPEKKEEKKEKKEKKEKNKK</sequence>
<evidence type="ECO:0000256" key="3">
    <source>
        <dbReference type="ARBA" id="ARBA00015972"/>
    </source>
</evidence>
<dbReference type="GO" id="GO:0003677">
    <property type="term" value="F:DNA binding"/>
    <property type="evidence" value="ECO:0007669"/>
    <property type="project" value="InterPro"/>
</dbReference>
<evidence type="ECO:0000256" key="7">
    <source>
        <dbReference type="ARBA" id="ARBA00023163"/>
    </source>
</evidence>
<comment type="similarity">
    <text evidence="1">Belongs to the RNA polymerase alpha chain family.</text>
</comment>
<comment type="caution">
    <text evidence="12">The sequence shown here is derived from an EMBL/GenBank/DDBJ whole genome shotgun (WGS) entry which is preliminary data.</text>
</comment>
<proteinExistence type="inferred from homology"/>
<keyword evidence="4 12" id="KW-0240">DNA-directed RNA polymerase</keyword>
<evidence type="ECO:0000256" key="2">
    <source>
        <dbReference type="ARBA" id="ARBA00012418"/>
    </source>
</evidence>
<evidence type="ECO:0000256" key="9">
    <source>
        <dbReference type="ARBA" id="ARBA00033070"/>
    </source>
</evidence>
<dbReference type="Gene3D" id="3.30.1360.10">
    <property type="entry name" value="RNA polymerase, RBP11-like subunit"/>
    <property type="match status" value="1"/>
</dbReference>
<dbReference type="Pfam" id="PF01193">
    <property type="entry name" value="RNA_pol_L"/>
    <property type="match status" value="1"/>
</dbReference>
<evidence type="ECO:0000313" key="13">
    <source>
        <dbReference type="Proteomes" id="UP000177579"/>
    </source>
</evidence>
<accession>A0A1F5TMV0</accession>
<evidence type="ECO:0000256" key="4">
    <source>
        <dbReference type="ARBA" id="ARBA00022478"/>
    </source>
</evidence>
<evidence type="ECO:0000313" key="12">
    <source>
        <dbReference type="EMBL" id="OGF40302.1"/>
    </source>
</evidence>
<dbReference type="InterPro" id="IPR011263">
    <property type="entry name" value="DNA-dir_RNA_pol_RpoA/D/Rpb3"/>
</dbReference>
<dbReference type="Proteomes" id="UP000177579">
    <property type="component" value="Unassembled WGS sequence"/>
</dbReference>
<dbReference type="SMART" id="SM00662">
    <property type="entry name" value="RPOLD"/>
    <property type="match status" value="1"/>
</dbReference>
<evidence type="ECO:0000256" key="1">
    <source>
        <dbReference type="ARBA" id="ARBA00007123"/>
    </source>
</evidence>
<dbReference type="InterPro" id="IPR036603">
    <property type="entry name" value="RBP11-like"/>
</dbReference>
<evidence type="ECO:0000256" key="8">
    <source>
        <dbReference type="ARBA" id="ARBA00032524"/>
    </source>
</evidence>
<keyword evidence="5" id="KW-0808">Transferase</keyword>
<name>A0A1F5TMV0_9BACT</name>
<dbReference type="GO" id="GO:0046983">
    <property type="term" value="F:protein dimerization activity"/>
    <property type="evidence" value="ECO:0007669"/>
    <property type="project" value="InterPro"/>
</dbReference>
<keyword evidence="7" id="KW-0804">Transcription</keyword>
<comment type="catalytic activity">
    <reaction evidence="10">
        <text>RNA(n) + a ribonucleoside 5'-triphosphate = RNA(n+1) + diphosphate</text>
        <dbReference type="Rhea" id="RHEA:21248"/>
        <dbReference type="Rhea" id="RHEA-COMP:14527"/>
        <dbReference type="Rhea" id="RHEA-COMP:17342"/>
        <dbReference type="ChEBI" id="CHEBI:33019"/>
        <dbReference type="ChEBI" id="CHEBI:61557"/>
        <dbReference type="ChEBI" id="CHEBI:140395"/>
        <dbReference type="EC" id="2.7.7.6"/>
    </reaction>
</comment>
<evidence type="ECO:0000256" key="5">
    <source>
        <dbReference type="ARBA" id="ARBA00022679"/>
    </source>
</evidence>